<dbReference type="InterPro" id="IPR011032">
    <property type="entry name" value="GroES-like_sf"/>
</dbReference>
<dbReference type="SMART" id="SM00829">
    <property type="entry name" value="PKS_ER"/>
    <property type="match status" value="1"/>
</dbReference>
<dbReference type="CDD" id="cd05276">
    <property type="entry name" value="p53_inducible_oxidoreductase"/>
    <property type="match status" value="1"/>
</dbReference>
<comment type="caution">
    <text evidence="4">The sequence shown here is derived from an EMBL/GenBank/DDBJ whole genome shotgun (WGS) entry which is preliminary data.</text>
</comment>
<proteinExistence type="predicted"/>
<keyword evidence="1" id="KW-0521">NADP</keyword>
<dbReference type="NCBIfam" id="TIGR02824">
    <property type="entry name" value="quinone_pig3"/>
    <property type="match status" value="1"/>
</dbReference>
<evidence type="ECO:0000313" key="5">
    <source>
        <dbReference type="Proteomes" id="UP000704176"/>
    </source>
</evidence>
<dbReference type="PROSITE" id="PS01162">
    <property type="entry name" value="QOR_ZETA_CRYSTAL"/>
    <property type="match status" value="1"/>
</dbReference>
<protein>
    <submittedName>
        <fullName evidence="4">NAD(P)H-quinone oxidoreductase</fullName>
    </submittedName>
</protein>
<dbReference type="SUPFAM" id="SSF50129">
    <property type="entry name" value="GroES-like"/>
    <property type="match status" value="1"/>
</dbReference>
<evidence type="ECO:0000313" key="4">
    <source>
        <dbReference type="EMBL" id="MBZ6075319.1"/>
    </source>
</evidence>
<dbReference type="InterPro" id="IPR014189">
    <property type="entry name" value="Quinone_OxRdtase_PIG3"/>
</dbReference>
<organism evidence="4 5">
    <name type="scientific">Microvirga puerhi</name>
    <dbReference type="NCBI Taxonomy" id="2876078"/>
    <lineage>
        <taxon>Bacteria</taxon>
        <taxon>Pseudomonadati</taxon>
        <taxon>Pseudomonadota</taxon>
        <taxon>Alphaproteobacteria</taxon>
        <taxon>Hyphomicrobiales</taxon>
        <taxon>Methylobacteriaceae</taxon>
        <taxon>Microvirga</taxon>
    </lineage>
</organism>
<dbReference type="SUPFAM" id="SSF51735">
    <property type="entry name" value="NAD(P)-binding Rossmann-fold domains"/>
    <property type="match status" value="1"/>
</dbReference>
<keyword evidence="2" id="KW-0560">Oxidoreductase</keyword>
<evidence type="ECO:0000256" key="1">
    <source>
        <dbReference type="ARBA" id="ARBA00022857"/>
    </source>
</evidence>
<sequence>MRAIILPQTGGPEALVLAEVPDPHPAAGEVIVDVHATALNFADLLQRRGTYGTPANLPSILGIECSGTIIEIGEGVSNWAVGDEVCALVSGGAYAERVAVPATQLLARPYNADLITAAALPEAACTVWSNLLDISRMAPGETLLVHGGAGGIGTFAIQTGRAMGARVFATAGSKEKLQRCMDLGAERAISYRNEDFKTVVLNETGQHGVDIILDNMGAAYLSRNIDALASDGRIAMIGLQSGRDAEIPLGRMMAKRGSLFTTSLRDRPLAAKARIVEGVRRDLWPLVERGDILPTVDRIFSFADMPAAHRYMEDGKHVGKIVVSVKERQI</sequence>
<dbReference type="PANTHER" id="PTHR48106:SF8">
    <property type="entry name" value="OS02G0805600 PROTEIN"/>
    <property type="match status" value="1"/>
</dbReference>
<dbReference type="InterPro" id="IPR013154">
    <property type="entry name" value="ADH-like_N"/>
</dbReference>
<gene>
    <name evidence="4" type="ORF">K9B37_03295</name>
</gene>
<name>A0ABS7VIH2_9HYPH</name>
<dbReference type="Pfam" id="PF08240">
    <property type="entry name" value="ADH_N"/>
    <property type="match status" value="1"/>
</dbReference>
<feature type="domain" description="Enoyl reductase (ER)" evidence="3">
    <location>
        <begin position="10"/>
        <end position="323"/>
    </location>
</feature>
<dbReference type="Proteomes" id="UP000704176">
    <property type="component" value="Unassembled WGS sequence"/>
</dbReference>
<dbReference type="InterPro" id="IPR013149">
    <property type="entry name" value="ADH-like_C"/>
</dbReference>
<accession>A0ABS7VIH2</accession>
<dbReference type="InterPro" id="IPR036291">
    <property type="entry name" value="NAD(P)-bd_dom_sf"/>
</dbReference>
<dbReference type="PANTHER" id="PTHR48106">
    <property type="entry name" value="QUINONE OXIDOREDUCTASE PIG3-RELATED"/>
    <property type="match status" value="1"/>
</dbReference>
<dbReference type="RefSeq" id="WP_224311368.1">
    <property type="nucleotide sequence ID" value="NZ_JAIRBM010000002.1"/>
</dbReference>
<dbReference type="InterPro" id="IPR020843">
    <property type="entry name" value="ER"/>
</dbReference>
<evidence type="ECO:0000259" key="3">
    <source>
        <dbReference type="SMART" id="SM00829"/>
    </source>
</evidence>
<keyword evidence="5" id="KW-1185">Reference proteome</keyword>
<dbReference type="EMBL" id="JAIRBM010000002">
    <property type="protein sequence ID" value="MBZ6075319.1"/>
    <property type="molecule type" value="Genomic_DNA"/>
</dbReference>
<dbReference type="InterPro" id="IPR002364">
    <property type="entry name" value="Quin_OxRdtase/zeta-crystal_CS"/>
</dbReference>
<reference evidence="4 5" key="1">
    <citation type="submission" date="2021-09" db="EMBL/GenBank/DDBJ databases">
        <title>The complete genome sequence of a new microorganism.</title>
        <authorList>
            <person name="Zi Z."/>
        </authorList>
    </citation>
    <scope>NUCLEOTIDE SEQUENCE [LARGE SCALE GENOMIC DNA]</scope>
    <source>
        <strain evidence="4 5">WGZ8</strain>
    </source>
</reference>
<dbReference type="Gene3D" id="3.40.50.720">
    <property type="entry name" value="NAD(P)-binding Rossmann-like Domain"/>
    <property type="match status" value="1"/>
</dbReference>
<dbReference type="Gene3D" id="3.90.180.10">
    <property type="entry name" value="Medium-chain alcohol dehydrogenases, catalytic domain"/>
    <property type="match status" value="1"/>
</dbReference>
<dbReference type="Pfam" id="PF00107">
    <property type="entry name" value="ADH_zinc_N"/>
    <property type="match status" value="1"/>
</dbReference>
<evidence type="ECO:0000256" key="2">
    <source>
        <dbReference type="ARBA" id="ARBA00023002"/>
    </source>
</evidence>